<organism evidence="1 2">
    <name type="scientific">Helicoverpa armigera</name>
    <name type="common">Cotton bollworm</name>
    <name type="synonym">Heliothis armigera</name>
    <dbReference type="NCBI Taxonomy" id="29058"/>
    <lineage>
        <taxon>Eukaryota</taxon>
        <taxon>Metazoa</taxon>
        <taxon>Ecdysozoa</taxon>
        <taxon>Arthropoda</taxon>
        <taxon>Hexapoda</taxon>
        <taxon>Insecta</taxon>
        <taxon>Pterygota</taxon>
        <taxon>Neoptera</taxon>
        <taxon>Endopterygota</taxon>
        <taxon>Lepidoptera</taxon>
        <taxon>Glossata</taxon>
        <taxon>Ditrysia</taxon>
        <taxon>Noctuoidea</taxon>
        <taxon>Noctuidae</taxon>
        <taxon>Heliothinae</taxon>
        <taxon>Helicoverpa</taxon>
    </lineage>
</organism>
<evidence type="ECO:0000313" key="2">
    <source>
        <dbReference type="Proteomes" id="UP000249218"/>
    </source>
</evidence>
<reference evidence="1 2" key="1">
    <citation type="journal article" date="2017" name="BMC Biol.">
        <title>Genomic innovations, transcriptional plasticity and gene loss underlying the evolution and divergence of two highly polyphagous and invasive Helicoverpa pest species.</title>
        <authorList>
            <person name="Pearce S.L."/>
            <person name="Clarke D.F."/>
            <person name="East P.D."/>
            <person name="Elfekih S."/>
            <person name="Gordon K.H."/>
            <person name="Jermiin L.S."/>
            <person name="McGaughran A."/>
            <person name="Oakeshott J.G."/>
            <person name="Papanikolaou A."/>
            <person name="Perera O.P."/>
            <person name="Rane R.V."/>
            <person name="Richards S."/>
            <person name="Tay W.T."/>
            <person name="Walsh T.K."/>
            <person name="Anderson A."/>
            <person name="Anderson C.J."/>
            <person name="Asgari S."/>
            <person name="Board P.G."/>
            <person name="Bretschneider A."/>
            <person name="Campbell P.M."/>
            <person name="Chertemps T."/>
            <person name="Christeller J.T."/>
            <person name="Coppin C.W."/>
            <person name="Downes S.J."/>
            <person name="Duan G."/>
            <person name="Farnsworth C.A."/>
            <person name="Good R.T."/>
            <person name="Han L.B."/>
            <person name="Han Y.C."/>
            <person name="Hatje K."/>
            <person name="Horne I."/>
            <person name="Huang Y.P."/>
            <person name="Hughes D.S."/>
            <person name="Jacquin-Joly E."/>
            <person name="James W."/>
            <person name="Jhangiani S."/>
            <person name="Kollmar M."/>
            <person name="Kuwar S.S."/>
            <person name="Li S."/>
            <person name="Liu N.Y."/>
            <person name="Maibeche M.T."/>
            <person name="Miller J.R."/>
            <person name="Montagne N."/>
            <person name="Perry T."/>
            <person name="Qu J."/>
            <person name="Song S.V."/>
            <person name="Sutton G.G."/>
            <person name="Vogel H."/>
            <person name="Walenz B.P."/>
            <person name="Xu W."/>
            <person name="Zhang H.J."/>
            <person name="Zou Z."/>
            <person name="Batterham P."/>
            <person name="Edwards O.R."/>
            <person name="Feyereisen R."/>
            <person name="Gibbs R.A."/>
            <person name="Heckel D.G."/>
            <person name="McGrath A."/>
            <person name="Robin C."/>
            <person name="Scherer S.E."/>
            <person name="Worley K.C."/>
            <person name="Wu Y.D."/>
        </authorList>
    </citation>
    <scope>NUCLEOTIDE SEQUENCE [LARGE SCALE GENOMIC DNA]</scope>
    <source>
        <strain evidence="1">Harm_GR_Male_#8</strain>
        <tissue evidence="1">Whole organism</tissue>
    </source>
</reference>
<feature type="non-terminal residue" evidence="1">
    <location>
        <position position="67"/>
    </location>
</feature>
<gene>
    <name evidence="1" type="primary">HaOG214027</name>
    <name evidence="1" type="ORF">B5X24_HaOG214027</name>
</gene>
<dbReference type="EMBL" id="KZ150370">
    <property type="protein sequence ID" value="PZC71157.1"/>
    <property type="molecule type" value="Genomic_DNA"/>
</dbReference>
<evidence type="ECO:0000313" key="1">
    <source>
        <dbReference type="EMBL" id="PZC71157.1"/>
    </source>
</evidence>
<name>A0A2W1BCV4_HELAM</name>
<sequence length="67" mass="7017">MVELALNEDGSCRRDRCADTCHFLGRCLEFCGQRGGSGGGAGAAGSYAYNQMDRPSNTAARGAGNER</sequence>
<dbReference type="AlphaFoldDB" id="A0A2W1BCV4"/>
<dbReference type="Proteomes" id="UP000249218">
    <property type="component" value="Unassembled WGS sequence"/>
</dbReference>
<proteinExistence type="predicted"/>
<keyword evidence="2" id="KW-1185">Reference proteome</keyword>
<accession>A0A2W1BCV4</accession>
<protein>
    <submittedName>
        <fullName evidence="1">Uncharacterized protein</fullName>
    </submittedName>
</protein>